<evidence type="ECO:0000313" key="4">
    <source>
        <dbReference type="EMBL" id="GAA2071789.1"/>
    </source>
</evidence>
<protein>
    <recommendedName>
        <fullName evidence="3">DUF1266 domain-containing protein</fullName>
    </recommendedName>
</protein>
<gene>
    <name evidence="4" type="ORF">GCM10009801_23810</name>
</gene>
<sequence length="208" mass="23242">MWRRKRAARGPVIALSAHQLWMVSLAAPVNRGDESSRTTLYPFTERDDERARAWLEEQWGLTTAAEVTDRLQDLMESGYRARAGGAAHSQPLAWDVALHTDVVRKAYAAGLMDRATAWHLLRATVAPVTARYGSWSAFADDYLRGRLLWTAMLRGTEDEDFPAPQAVSDAHLRRLLAPTNPTSPWNLAPWDTIHRPDGPVGTGSTRAW</sequence>
<feature type="chain" id="PRO_5046689008" description="DUF1266 domain-containing protein" evidence="2">
    <location>
        <begin position="27"/>
        <end position="208"/>
    </location>
</feature>
<evidence type="ECO:0000259" key="3">
    <source>
        <dbReference type="Pfam" id="PF06889"/>
    </source>
</evidence>
<reference evidence="5" key="1">
    <citation type="journal article" date="2019" name="Int. J. Syst. Evol. Microbiol.">
        <title>The Global Catalogue of Microorganisms (GCM) 10K type strain sequencing project: providing services to taxonomists for standard genome sequencing and annotation.</title>
        <authorList>
            <consortium name="The Broad Institute Genomics Platform"/>
            <consortium name="The Broad Institute Genome Sequencing Center for Infectious Disease"/>
            <person name="Wu L."/>
            <person name="Ma J."/>
        </authorList>
    </citation>
    <scope>NUCLEOTIDE SEQUENCE [LARGE SCALE GENOMIC DNA]</scope>
    <source>
        <strain evidence="5">JCM 15478</strain>
    </source>
</reference>
<evidence type="ECO:0000313" key="5">
    <source>
        <dbReference type="Proteomes" id="UP001500016"/>
    </source>
</evidence>
<comment type="caution">
    <text evidence="4">The sequence shown here is derived from an EMBL/GenBank/DDBJ whole genome shotgun (WGS) entry which is preliminary data.</text>
</comment>
<dbReference type="Proteomes" id="UP001500016">
    <property type="component" value="Unassembled WGS sequence"/>
</dbReference>
<organism evidence="4 5">
    <name type="scientific">Streptomyces albiaxialis</name>
    <dbReference type="NCBI Taxonomy" id="329523"/>
    <lineage>
        <taxon>Bacteria</taxon>
        <taxon>Bacillati</taxon>
        <taxon>Actinomycetota</taxon>
        <taxon>Actinomycetes</taxon>
        <taxon>Kitasatosporales</taxon>
        <taxon>Streptomycetaceae</taxon>
        <taxon>Streptomyces</taxon>
    </lineage>
</organism>
<feature type="domain" description="DUF1266" evidence="3">
    <location>
        <begin position="92"/>
        <end position="190"/>
    </location>
</feature>
<evidence type="ECO:0000256" key="2">
    <source>
        <dbReference type="SAM" id="SignalP"/>
    </source>
</evidence>
<feature type="region of interest" description="Disordered" evidence="1">
    <location>
        <begin position="187"/>
        <end position="208"/>
    </location>
</feature>
<keyword evidence="2" id="KW-0732">Signal</keyword>
<proteinExistence type="predicted"/>
<name>A0ABP5HIY9_9ACTN</name>
<dbReference type="Pfam" id="PF06889">
    <property type="entry name" value="DUF1266"/>
    <property type="match status" value="1"/>
</dbReference>
<dbReference type="EMBL" id="BAAAPE010000007">
    <property type="protein sequence ID" value="GAA2071789.1"/>
    <property type="molecule type" value="Genomic_DNA"/>
</dbReference>
<feature type="signal peptide" evidence="2">
    <location>
        <begin position="1"/>
        <end position="26"/>
    </location>
</feature>
<keyword evidence="5" id="KW-1185">Reference proteome</keyword>
<dbReference type="RefSeq" id="WP_344526974.1">
    <property type="nucleotide sequence ID" value="NZ_BAAAPE010000007.1"/>
</dbReference>
<dbReference type="InterPro" id="IPR009677">
    <property type="entry name" value="DUF1266"/>
</dbReference>
<accession>A0ABP5HIY9</accession>
<evidence type="ECO:0000256" key="1">
    <source>
        <dbReference type="SAM" id="MobiDB-lite"/>
    </source>
</evidence>